<dbReference type="PROSITE" id="PS00018">
    <property type="entry name" value="EF_HAND_1"/>
    <property type="match status" value="1"/>
</dbReference>
<feature type="signal peptide" evidence="3">
    <location>
        <begin position="1"/>
        <end position="20"/>
    </location>
</feature>
<feature type="chain" id="PRO_5041716692" evidence="3">
    <location>
        <begin position="21"/>
        <end position="373"/>
    </location>
</feature>
<dbReference type="Pfam" id="PF13202">
    <property type="entry name" value="EF-hand_5"/>
    <property type="match status" value="3"/>
</dbReference>
<keyword evidence="1" id="KW-0479">Metal-binding</keyword>
<dbReference type="InterPro" id="IPR011992">
    <property type="entry name" value="EF-hand-dom_pair"/>
</dbReference>
<dbReference type="AlphaFoldDB" id="A0AA95KH37"/>
<dbReference type="PROSITE" id="PS50222">
    <property type="entry name" value="EF_HAND_2"/>
    <property type="match status" value="1"/>
</dbReference>
<dbReference type="Gene3D" id="1.10.238.10">
    <property type="entry name" value="EF-hand"/>
    <property type="match status" value="2"/>
</dbReference>
<dbReference type="SUPFAM" id="SSF54403">
    <property type="entry name" value="Cystatin/monellin"/>
    <property type="match status" value="1"/>
</dbReference>
<evidence type="ECO:0000313" key="5">
    <source>
        <dbReference type="EMBL" id="WGZ90090.1"/>
    </source>
</evidence>
<dbReference type="Proteomes" id="UP001300672">
    <property type="component" value="Chromosome"/>
</dbReference>
<evidence type="ECO:0000256" key="1">
    <source>
        <dbReference type="ARBA" id="ARBA00022723"/>
    </source>
</evidence>
<dbReference type="Gene3D" id="3.10.450.10">
    <property type="match status" value="1"/>
</dbReference>
<reference evidence="5" key="2">
    <citation type="submission" date="2023-04" db="EMBL/GenBank/DDBJ databases">
        <authorList>
            <person name="Beletskiy A.V."/>
            <person name="Mardanov A.V."/>
            <person name="Ravin N.V."/>
        </authorList>
    </citation>
    <scope>NUCLEOTIDE SEQUENCE</scope>
    <source>
        <strain evidence="5">GKL-01</strain>
    </source>
</reference>
<dbReference type="SUPFAM" id="SSF47473">
    <property type="entry name" value="EF-hand"/>
    <property type="match status" value="1"/>
</dbReference>
<dbReference type="SMART" id="SM00054">
    <property type="entry name" value="EFh"/>
    <property type="match status" value="3"/>
</dbReference>
<dbReference type="GO" id="GO:0005509">
    <property type="term" value="F:calcium ion binding"/>
    <property type="evidence" value="ECO:0007669"/>
    <property type="project" value="InterPro"/>
</dbReference>
<dbReference type="PANTHER" id="PTHR10827">
    <property type="entry name" value="RETICULOCALBIN"/>
    <property type="match status" value="1"/>
</dbReference>
<dbReference type="EMBL" id="CP124755">
    <property type="protein sequence ID" value="WGZ90090.1"/>
    <property type="molecule type" value="Genomic_DNA"/>
</dbReference>
<protein>
    <submittedName>
        <fullName evidence="5">Cystatin domain-containing protein</fullName>
    </submittedName>
</protein>
<proteinExistence type="predicted"/>
<dbReference type="PANTHER" id="PTHR10827:SF98">
    <property type="entry name" value="45 KDA CALCIUM-BINDING PROTEIN"/>
    <property type="match status" value="1"/>
</dbReference>
<dbReference type="InterPro" id="IPR046350">
    <property type="entry name" value="Cystatin_sf"/>
</dbReference>
<feature type="domain" description="EF-hand" evidence="4">
    <location>
        <begin position="83"/>
        <end position="118"/>
    </location>
</feature>
<evidence type="ECO:0000256" key="3">
    <source>
        <dbReference type="SAM" id="SignalP"/>
    </source>
</evidence>
<accession>A0AA95KH37</accession>
<dbReference type="KEGG" id="tdu:QJT80_11350"/>
<sequence length="373" mass="39780">MKFKAIAFAILTALSVSAAADTESGLVAQGKLTQDLMQADSNKDGIVSREELMAAKTAEFKQADTNADTFLSWDEFKTLADTKRSNRFSMIFKLMDKDANGSLSASEFVNLVLDKPVAPTNVVFAILDQNTDSTLSPEELQVLLSAEDSSSNLIWQFAGLDSDLDGQLSVTEYTTKPVNTIVPPPVRGKKPEIKLPVEPVIPPIVGGYAPIDVNSDAAWIAAKFAATQLGTATVEKILAAQSQVVSGINYRLEIKLNDGKIYSVLVFKGLDNTMKLVESKLVVSPDNVGISTPSLDNKDDSVAAVAKFAATTLGDSTGVQSITGAKAVAISSTIKQFVMTVKLNNGKTYAIIVNQTTAANATSFKLVSYKLVK</sequence>
<gene>
    <name evidence="5" type="ORF">QJT80_11350</name>
</gene>
<reference evidence="5" key="1">
    <citation type="journal article" date="2023" name="Int. J. Mol. Sci.">
        <title>Metagenomics Revealed a New Genus 'Candidatus Thiocaldithrix dubininis' gen. nov., sp. nov. and a New Species 'Candidatus Thiothrix putei' sp. nov. in the Family Thiotrichaceae, Some Members of Which Have Traits of Both Na+- and H+-Motive Energetics.</title>
        <authorList>
            <person name="Ravin N.V."/>
            <person name="Muntyan M.S."/>
            <person name="Smolyakov D.D."/>
            <person name="Rudenko T.S."/>
            <person name="Beletsky A.V."/>
            <person name="Mardanov A.V."/>
            <person name="Grabovich M.Y."/>
        </authorList>
    </citation>
    <scope>NUCLEOTIDE SEQUENCE</scope>
    <source>
        <strain evidence="5">GKL-01</strain>
    </source>
</reference>
<keyword evidence="3" id="KW-0732">Signal</keyword>
<keyword evidence="2" id="KW-0677">Repeat</keyword>
<dbReference type="PROSITE" id="PS00287">
    <property type="entry name" value="CYSTATIN"/>
    <property type="match status" value="1"/>
</dbReference>
<organism evidence="5">
    <name type="scientific">Candidatus Thiocaldithrix dubininis</name>
    <dbReference type="NCBI Taxonomy" id="3080823"/>
    <lineage>
        <taxon>Bacteria</taxon>
        <taxon>Pseudomonadati</taxon>
        <taxon>Pseudomonadota</taxon>
        <taxon>Gammaproteobacteria</taxon>
        <taxon>Thiotrichales</taxon>
        <taxon>Thiotrichaceae</taxon>
        <taxon>Candidatus Thiocaldithrix</taxon>
    </lineage>
</organism>
<name>A0AA95KH37_9GAMM</name>
<dbReference type="InterPro" id="IPR018247">
    <property type="entry name" value="EF_Hand_1_Ca_BS"/>
</dbReference>
<dbReference type="InterPro" id="IPR018073">
    <property type="entry name" value="Prot_inh_cystat_CS"/>
</dbReference>
<evidence type="ECO:0000256" key="2">
    <source>
        <dbReference type="ARBA" id="ARBA00022737"/>
    </source>
</evidence>
<dbReference type="InterPro" id="IPR002048">
    <property type="entry name" value="EF_hand_dom"/>
</dbReference>
<evidence type="ECO:0000259" key="4">
    <source>
        <dbReference type="PROSITE" id="PS50222"/>
    </source>
</evidence>